<feature type="domain" description="AB hydrolase-1" evidence="1">
    <location>
        <begin position="52"/>
        <end position="306"/>
    </location>
</feature>
<dbReference type="GO" id="GO:0016020">
    <property type="term" value="C:membrane"/>
    <property type="evidence" value="ECO:0007669"/>
    <property type="project" value="TreeGrafter"/>
</dbReference>
<evidence type="ECO:0000313" key="3">
    <source>
        <dbReference type="Proteomes" id="UP000198211"/>
    </source>
</evidence>
<protein>
    <submittedName>
        <fullName evidence="2">Alpha/beta hydrolase</fullName>
    </submittedName>
</protein>
<reference evidence="3" key="1">
    <citation type="submission" date="2017-03" db="EMBL/GenBank/DDBJ databases">
        <title>Phytopthora megakarya and P. palmivora, two closely related causual agents of cacao black pod achieved similar genome size and gene model numbers by different mechanisms.</title>
        <authorList>
            <person name="Ali S."/>
            <person name="Shao J."/>
            <person name="Larry D.J."/>
            <person name="Kronmiller B."/>
            <person name="Shen D."/>
            <person name="Strem M.D."/>
            <person name="Melnick R.L."/>
            <person name="Guiltinan M.J."/>
            <person name="Tyler B.M."/>
            <person name="Meinhardt L.W."/>
            <person name="Bailey B.A."/>
        </authorList>
    </citation>
    <scope>NUCLEOTIDE SEQUENCE [LARGE SCALE GENOMIC DNA]</scope>
    <source>
        <strain evidence="3">zdho120</strain>
    </source>
</reference>
<dbReference type="Proteomes" id="UP000198211">
    <property type="component" value="Unassembled WGS sequence"/>
</dbReference>
<organism evidence="2 3">
    <name type="scientific">Phytophthora megakarya</name>
    <dbReference type="NCBI Taxonomy" id="4795"/>
    <lineage>
        <taxon>Eukaryota</taxon>
        <taxon>Sar</taxon>
        <taxon>Stramenopiles</taxon>
        <taxon>Oomycota</taxon>
        <taxon>Peronosporomycetes</taxon>
        <taxon>Peronosporales</taxon>
        <taxon>Peronosporaceae</taxon>
        <taxon>Phytophthora</taxon>
    </lineage>
</organism>
<accession>A0A225V0J4</accession>
<dbReference type="EMBL" id="NBNE01009517">
    <property type="protein sequence ID" value="OWY98336.1"/>
    <property type="molecule type" value="Genomic_DNA"/>
</dbReference>
<sequence length="318" mass="35282">MTIPATRQTESKVTIPRVFASSSDYRLQVTSESFVYFEDSRPDAPAGTIVAICLPGIGDTRRQFRLVAPLLHDRLGLRVLVGDMRGFGDSTSFKVHKDDKYSAYSPESVASDVSMLMEKLNTVDPTCSFVLLGNSLSAGSMILAAAAAKKAPSGPRINMLVLLGPILRDSPMDSWFRPLSHLMFRSLYGAWIWASYYKTLFPTKQPEDFEQELAILKKHLSVQPGNIVNVGHFVRAGKAAVASTLGDLEKYPALPVLAFFGRKDPDYADFDAEIKWFSTEVPHAQYFEDADGGHYPHLENPERVIKAIEDAMRSARCE</sequence>
<evidence type="ECO:0000313" key="2">
    <source>
        <dbReference type="EMBL" id="OWY98336.1"/>
    </source>
</evidence>
<dbReference type="OrthoDB" id="408373at2759"/>
<evidence type="ECO:0000259" key="1">
    <source>
        <dbReference type="Pfam" id="PF12697"/>
    </source>
</evidence>
<dbReference type="Pfam" id="PF12697">
    <property type="entry name" value="Abhydrolase_6"/>
    <property type="match status" value="1"/>
</dbReference>
<dbReference type="PANTHER" id="PTHR43798">
    <property type="entry name" value="MONOACYLGLYCEROL LIPASE"/>
    <property type="match status" value="1"/>
</dbReference>
<dbReference type="InterPro" id="IPR000073">
    <property type="entry name" value="AB_hydrolase_1"/>
</dbReference>
<keyword evidence="2" id="KW-0378">Hydrolase</keyword>
<dbReference type="AlphaFoldDB" id="A0A225V0J4"/>
<gene>
    <name evidence="2" type="ORF">PHMEG_00030923</name>
</gene>
<dbReference type="SUPFAM" id="SSF53474">
    <property type="entry name" value="alpha/beta-Hydrolases"/>
    <property type="match status" value="1"/>
</dbReference>
<dbReference type="STRING" id="4795.A0A225V0J4"/>
<dbReference type="InterPro" id="IPR029058">
    <property type="entry name" value="AB_hydrolase_fold"/>
</dbReference>
<proteinExistence type="predicted"/>
<dbReference type="InterPro" id="IPR050266">
    <property type="entry name" value="AB_hydrolase_sf"/>
</dbReference>
<name>A0A225V0J4_9STRA</name>
<comment type="caution">
    <text evidence="2">The sequence shown here is derived from an EMBL/GenBank/DDBJ whole genome shotgun (WGS) entry which is preliminary data.</text>
</comment>
<dbReference type="PANTHER" id="PTHR43798:SF33">
    <property type="entry name" value="HYDROLASE, PUTATIVE (AFU_ORTHOLOGUE AFUA_2G14860)-RELATED"/>
    <property type="match status" value="1"/>
</dbReference>
<keyword evidence="3" id="KW-1185">Reference proteome</keyword>
<dbReference type="GO" id="GO:0016787">
    <property type="term" value="F:hydrolase activity"/>
    <property type="evidence" value="ECO:0007669"/>
    <property type="project" value="UniProtKB-KW"/>
</dbReference>
<dbReference type="Gene3D" id="3.40.50.1820">
    <property type="entry name" value="alpha/beta hydrolase"/>
    <property type="match status" value="1"/>
</dbReference>